<protein>
    <submittedName>
        <fullName evidence="3">Outer membrane protein</fullName>
    </submittedName>
</protein>
<proteinExistence type="inferred from homology"/>
<dbReference type="Pfam" id="PF03922">
    <property type="entry name" value="OmpW"/>
    <property type="match status" value="1"/>
</dbReference>
<keyword evidence="4" id="KW-1185">Reference proteome</keyword>
<dbReference type="InterPro" id="IPR011250">
    <property type="entry name" value="OMP/PagP_B-barrel"/>
</dbReference>
<comment type="similarity">
    <text evidence="1">Belongs to the OmpW/AlkL family.</text>
</comment>
<dbReference type="GO" id="GO:0019867">
    <property type="term" value="C:outer membrane"/>
    <property type="evidence" value="ECO:0007669"/>
    <property type="project" value="InterPro"/>
</dbReference>
<dbReference type="GO" id="GO:0055085">
    <property type="term" value="P:transmembrane transport"/>
    <property type="evidence" value="ECO:0007669"/>
    <property type="project" value="TreeGrafter"/>
</dbReference>
<dbReference type="PANTHER" id="PTHR36920:SF1">
    <property type="entry name" value="OUTER MEMBRANE PROTEIN W"/>
    <property type="match status" value="1"/>
</dbReference>
<feature type="chain" id="PRO_5011720687" evidence="2">
    <location>
        <begin position="27"/>
        <end position="229"/>
    </location>
</feature>
<evidence type="ECO:0000256" key="1">
    <source>
        <dbReference type="ARBA" id="ARBA00009330"/>
    </source>
</evidence>
<evidence type="ECO:0000313" key="3">
    <source>
        <dbReference type="EMBL" id="SEO05943.1"/>
    </source>
</evidence>
<name>A0A1H8LLP7_9BRAD</name>
<dbReference type="Proteomes" id="UP000199615">
    <property type="component" value="Unassembled WGS sequence"/>
</dbReference>
<dbReference type="SUPFAM" id="SSF56925">
    <property type="entry name" value="OMPA-like"/>
    <property type="match status" value="1"/>
</dbReference>
<accession>A0A1H8LLP7</accession>
<dbReference type="InterPro" id="IPR005618">
    <property type="entry name" value="OMPW"/>
</dbReference>
<evidence type="ECO:0000313" key="4">
    <source>
        <dbReference type="Proteomes" id="UP000199615"/>
    </source>
</evidence>
<dbReference type="OrthoDB" id="9807574at2"/>
<organism evidence="3 4">
    <name type="scientific">Rhodopseudomonas pseudopalustris</name>
    <dbReference type="NCBI Taxonomy" id="1513892"/>
    <lineage>
        <taxon>Bacteria</taxon>
        <taxon>Pseudomonadati</taxon>
        <taxon>Pseudomonadota</taxon>
        <taxon>Alphaproteobacteria</taxon>
        <taxon>Hyphomicrobiales</taxon>
        <taxon>Nitrobacteraceae</taxon>
        <taxon>Rhodopseudomonas</taxon>
    </lineage>
</organism>
<dbReference type="PANTHER" id="PTHR36920">
    <property type="match status" value="1"/>
</dbReference>
<feature type="signal peptide" evidence="2">
    <location>
        <begin position="1"/>
        <end position="26"/>
    </location>
</feature>
<dbReference type="EMBL" id="FODT01000001">
    <property type="protein sequence ID" value="SEO05943.1"/>
    <property type="molecule type" value="Genomic_DNA"/>
</dbReference>
<dbReference type="RefSeq" id="WP_011504597.1">
    <property type="nucleotide sequence ID" value="NZ_FODT01000001.1"/>
</dbReference>
<dbReference type="Gene3D" id="2.40.160.20">
    <property type="match status" value="1"/>
</dbReference>
<reference evidence="4" key="1">
    <citation type="submission" date="2016-10" db="EMBL/GenBank/DDBJ databases">
        <authorList>
            <person name="Varghese N."/>
            <person name="Submissions S."/>
        </authorList>
    </citation>
    <scope>NUCLEOTIDE SEQUENCE [LARGE SCALE GENOMIC DNA]</scope>
    <source>
        <strain evidence="4">DSM 123</strain>
    </source>
</reference>
<evidence type="ECO:0000256" key="2">
    <source>
        <dbReference type="SAM" id="SignalP"/>
    </source>
</evidence>
<keyword evidence="2" id="KW-0732">Signal</keyword>
<dbReference type="AlphaFoldDB" id="A0A1H8LLP7"/>
<gene>
    <name evidence="3" type="ORF">SAMN05444123_101129</name>
</gene>
<sequence>MTKFLTVVSALGMAAALNGLPANAVAADLAARPVYKAPVVDEWNPWMIRLRVLGVVPRDSGYVDQIAGSSLKTSDALVPELDISYFFNRNIAAELILGVTRHSVSGAGTLTGIDVGKSWLLPPTLTLQYHFTEFGAFKPYIGAGVNYTFFFSQSAAGGVVTDSHLKDSFAPVAQIGFDYMFDKHWGWNVDVKKIWLRPEWNGTLAGNVPVTGKVNLDPWLIGTGITYKF</sequence>